<dbReference type="Proteomes" id="UP000242381">
    <property type="component" value="Unassembled WGS sequence"/>
</dbReference>
<dbReference type="Gene3D" id="2.30.30.100">
    <property type="match status" value="1"/>
</dbReference>
<dbReference type="VEuPathDB" id="FungiDB:BCV72DRAFT_220706"/>
<dbReference type="InterPro" id="IPR019181">
    <property type="entry name" value="LSM12_ABD"/>
</dbReference>
<accession>A0A1X0RZX3</accession>
<evidence type="ECO:0000259" key="1">
    <source>
        <dbReference type="PROSITE" id="PS52001"/>
    </source>
</evidence>
<dbReference type="EMBL" id="KV921351">
    <property type="protein sequence ID" value="ORE17613.1"/>
    <property type="molecule type" value="Genomic_DNA"/>
</dbReference>
<dbReference type="SMART" id="SM00995">
    <property type="entry name" value="AD"/>
    <property type="match status" value="1"/>
</dbReference>
<dbReference type="InterPro" id="IPR047574">
    <property type="entry name" value="AD"/>
</dbReference>
<dbReference type="Pfam" id="PF09793">
    <property type="entry name" value="AD"/>
    <property type="match status" value="1"/>
</dbReference>
<proteinExistence type="predicted"/>
<dbReference type="PROSITE" id="PS52001">
    <property type="entry name" value="AD"/>
    <property type="match status" value="1"/>
</dbReference>
<feature type="domain" description="AD" evidence="1">
    <location>
        <begin position="86"/>
        <end position="179"/>
    </location>
</feature>
<dbReference type="InterPro" id="IPR039683">
    <property type="entry name" value="Lsm12-like"/>
</dbReference>
<name>A0A1X0RZX3_RHIZD</name>
<sequence length="185" mass="21035">MDDRKKQIKTMNAAETLLGRQIKVKTVLNEQMEGSIYTLDKMTNCLVLHCSSSEGPKHSSFRIIKISHIKEILSVEQEKKDYANIGYIHLDGVKNREMEAMRGFSEQVSKMGVGVSKEGQDIFYALSKTLPCRWSKDTIIVMDEVYITPPYGVEDCKSNHTTSLARVKKVASILYYIKDGHSFFC</sequence>
<protein>
    <recommendedName>
        <fullName evidence="1">AD domain-containing protein</fullName>
    </recommendedName>
</protein>
<evidence type="ECO:0000313" key="3">
    <source>
        <dbReference type="Proteomes" id="UP000242381"/>
    </source>
</evidence>
<evidence type="ECO:0000313" key="2">
    <source>
        <dbReference type="EMBL" id="ORE17613.1"/>
    </source>
</evidence>
<dbReference type="Pfam" id="PF21166">
    <property type="entry name" value="LSM12_LSM"/>
    <property type="match status" value="1"/>
</dbReference>
<gene>
    <name evidence="2" type="ORF">BCV71DRAFT_227445</name>
</gene>
<dbReference type="AlphaFoldDB" id="A0A1X0RZX3"/>
<dbReference type="PANTHER" id="PTHR13542">
    <property type="entry name" value="LSM12 HOMOLOG"/>
    <property type="match status" value="1"/>
</dbReference>
<reference evidence="2 3" key="1">
    <citation type="journal article" date="2016" name="Proc. Natl. Acad. Sci. U.S.A.">
        <title>Lipid metabolic changes in an early divergent fungus govern the establishment of a mutualistic symbiosis with endobacteria.</title>
        <authorList>
            <person name="Lastovetsky O.A."/>
            <person name="Gaspar M.L."/>
            <person name="Mondo S.J."/>
            <person name="LaButti K.M."/>
            <person name="Sandor L."/>
            <person name="Grigoriev I.V."/>
            <person name="Henry S.A."/>
            <person name="Pawlowska T.E."/>
        </authorList>
    </citation>
    <scope>NUCLEOTIDE SEQUENCE [LARGE SCALE GENOMIC DNA]</scope>
    <source>
        <strain evidence="2 3">ATCC 11559</strain>
    </source>
</reference>
<dbReference type="InterPro" id="IPR048478">
    <property type="entry name" value="LSM12_LSM"/>
</dbReference>
<organism evidence="2 3">
    <name type="scientific">Rhizopus microsporus</name>
    <dbReference type="NCBI Taxonomy" id="58291"/>
    <lineage>
        <taxon>Eukaryota</taxon>
        <taxon>Fungi</taxon>
        <taxon>Fungi incertae sedis</taxon>
        <taxon>Mucoromycota</taxon>
        <taxon>Mucoromycotina</taxon>
        <taxon>Mucoromycetes</taxon>
        <taxon>Mucorales</taxon>
        <taxon>Mucorineae</taxon>
        <taxon>Rhizopodaceae</taxon>
        <taxon>Rhizopus</taxon>
    </lineage>
</organism>